<dbReference type="RefSeq" id="WP_128354772.1">
    <property type="nucleotide sequence ID" value="NZ_CP022987.1"/>
</dbReference>
<dbReference type="OrthoDB" id="9799812at2"/>
<dbReference type="PANTHER" id="PTHR43537:SF24">
    <property type="entry name" value="GLUCONATE OPERON TRANSCRIPTIONAL REPRESSOR"/>
    <property type="match status" value="1"/>
</dbReference>
<name>A0A410GBR7_9BURK</name>
<dbReference type="Proteomes" id="UP000283474">
    <property type="component" value="Chromosome"/>
</dbReference>
<dbReference type="SMART" id="SM00345">
    <property type="entry name" value="HTH_GNTR"/>
    <property type="match status" value="1"/>
</dbReference>
<dbReference type="InterPro" id="IPR000524">
    <property type="entry name" value="Tscrpt_reg_HTH_GntR"/>
</dbReference>
<dbReference type="PANTHER" id="PTHR43537">
    <property type="entry name" value="TRANSCRIPTIONAL REGULATOR, GNTR FAMILY"/>
    <property type="match status" value="1"/>
</dbReference>
<keyword evidence="6" id="KW-1185">Reference proteome</keyword>
<dbReference type="PROSITE" id="PS50949">
    <property type="entry name" value="HTH_GNTR"/>
    <property type="match status" value="1"/>
</dbReference>
<evidence type="ECO:0000313" key="5">
    <source>
        <dbReference type="EMBL" id="QAA93728.1"/>
    </source>
</evidence>
<dbReference type="SMART" id="SM00895">
    <property type="entry name" value="FCD"/>
    <property type="match status" value="1"/>
</dbReference>
<dbReference type="GO" id="GO:0003700">
    <property type="term" value="F:DNA-binding transcription factor activity"/>
    <property type="evidence" value="ECO:0007669"/>
    <property type="project" value="InterPro"/>
</dbReference>
<reference evidence="5 6" key="1">
    <citation type="submission" date="2017-08" db="EMBL/GenBank/DDBJ databases">
        <authorList>
            <person name="Park S.-J."/>
            <person name="Kim H."/>
        </authorList>
    </citation>
    <scope>NUCLEOTIDE SEQUENCE [LARGE SCALE GENOMIC DNA]</scope>
    <source>
        <strain evidence="6">ye3</strain>
    </source>
</reference>
<dbReference type="Pfam" id="PF07729">
    <property type="entry name" value="FCD"/>
    <property type="match status" value="1"/>
</dbReference>
<dbReference type="SUPFAM" id="SSF48008">
    <property type="entry name" value="GntR ligand-binding domain-like"/>
    <property type="match status" value="1"/>
</dbReference>
<gene>
    <name evidence="5" type="ORF">CKA81_07685</name>
</gene>
<dbReference type="InterPro" id="IPR000485">
    <property type="entry name" value="AsnC-type_HTH_dom"/>
</dbReference>
<keyword evidence="1" id="KW-0805">Transcription regulation</keyword>
<dbReference type="InterPro" id="IPR036390">
    <property type="entry name" value="WH_DNA-bd_sf"/>
</dbReference>
<dbReference type="Pfam" id="PF00392">
    <property type="entry name" value="GntR"/>
    <property type="match status" value="1"/>
</dbReference>
<sequence length="225" mass="25702">MARTGQHGHTAEQAYHWIRDRILRNYWPAASQLKEGELATEIGVSRTPVREALRRLTQEGLVETVPNLGSRLRSWTSTDLEEIFGLRMVLESYAARLAATRINAEELDALYKLCTAMEQLVEQGMDNSQARHELTRLNEQYHAAIMAASHSPRLMTLAQQVISFPLVYRTFSSYRLEEINRSMAHHRELADAFGSRDPIWAESVMRAHLAAGHEAIRHKLSRDNL</sequence>
<dbReference type="EMBL" id="CP022987">
    <property type="protein sequence ID" value="QAA93728.1"/>
    <property type="molecule type" value="Genomic_DNA"/>
</dbReference>
<dbReference type="AlphaFoldDB" id="A0A410GBR7"/>
<dbReference type="PRINTS" id="PR00033">
    <property type="entry name" value="HTHASNC"/>
</dbReference>
<organism evidence="5 6">
    <name type="scientific">Pollutimonas thiosulfatoxidans</name>
    <dbReference type="NCBI Taxonomy" id="2028345"/>
    <lineage>
        <taxon>Bacteria</taxon>
        <taxon>Pseudomonadati</taxon>
        <taxon>Pseudomonadota</taxon>
        <taxon>Betaproteobacteria</taxon>
        <taxon>Burkholderiales</taxon>
        <taxon>Alcaligenaceae</taxon>
        <taxon>Pollutimonas</taxon>
    </lineage>
</organism>
<dbReference type="CDD" id="cd07377">
    <property type="entry name" value="WHTH_GntR"/>
    <property type="match status" value="1"/>
</dbReference>
<keyword evidence="2" id="KW-0238">DNA-binding</keyword>
<dbReference type="SUPFAM" id="SSF46785">
    <property type="entry name" value="Winged helix' DNA-binding domain"/>
    <property type="match status" value="1"/>
</dbReference>
<evidence type="ECO:0000259" key="4">
    <source>
        <dbReference type="PROSITE" id="PS50949"/>
    </source>
</evidence>
<evidence type="ECO:0000256" key="1">
    <source>
        <dbReference type="ARBA" id="ARBA00023015"/>
    </source>
</evidence>
<dbReference type="GO" id="GO:0043565">
    <property type="term" value="F:sequence-specific DNA binding"/>
    <property type="evidence" value="ECO:0007669"/>
    <property type="project" value="InterPro"/>
</dbReference>
<evidence type="ECO:0000256" key="2">
    <source>
        <dbReference type="ARBA" id="ARBA00023125"/>
    </source>
</evidence>
<accession>A0A410GBR7</accession>
<dbReference type="PRINTS" id="PR00035">
    <property type="entry name" value="HTHGNTR"/>
</dbReference>
<evidence type="ECO:0000256" key="3">
    <source>
        <dbReference type="ARBA" id="ARBA00023163"/>
    </source>
</evidence>
<dbReference type="Gene3D" id="1.20.120.530">
    <property type="entry name" value="GntR ligand-binding domain-like"/>
    <property type="match status" value="1"/>
</dbReference>
<proteinExistence type="predicted"/>
<dbReference type="InterPro" id="IPR011711">
    <property type="entry name" value="GntR_C"/>
</dbReference>
<feature type="domain" description="HTH gntR-type" evidence="4">
    <location>
        <begin position="8"/>
        <end position="75"/>
    </location>
</feature>
<dbReference type="InterPro" id="IPR036388">
    <property type="entry name" value="WH-like_DNA-bd_sf"/>
</dbReference>
<dbReference type="Gene3D" id="1.10.10.10">
    <property type="entry name" value="Winged helix-like DNA-binding domain superfamily/Winged helix DNA-binding domain"/>
    <property type="match status" value="1"/>
</dbReference>
<dbReference type="KEGG" id="pus:CKA81_07685"/>
<protein>
    <recommendedName>
        <fullName evidence="4">HTH gntR-type domain-containing protein</fullName>
    </recommendedName>
</protein>
<keyword evidence="3" id="KW-0804">Transcription</keyword>
<dbReference type="InterPro" id="IPR008920">
    <property type="entry name" value="TF_FadR/GntR_C"/>
</dbReference>
<evidence type="ECO:0000313" key="6">
    <source>
        <dbReference type="Proteomes" id="UP000283474"/>
    </source>
</evidence>